<proteinExistence type="predicted"/>
<feature type="compositionally biased region" description="Low complexity" evidence="1">
    <location>
        <begin position="324"/>
        <end position="334"/>
    </location>
</feature>
<sequence>MTPLTSTAPLLPLLDEPVLRVLPADRGPYDGEVIAVADGPAVRLRQGDAMTAHLWDAAGEHVAELCDVHLCPEGVVAVAPLCTVGLVELAAQRYAADDPLRAGEVVTLAVSVLRGSVSEFQEHAGRTCRGEWWLADDGTPLFVHGPSGSDPFTAGIEALEACGNGHAGDGPLAGALSHAVAALGDPERLAHAVASAEERLFALGPAEPVLALPRARRAGRAGMPALQTMPEERQRSWLRWADAADAGIAEMISGALTGVWASIRRARAARPTGGRRGAVLVAGAAAALVLALGMLWPTGEPDGEPAPAERTAPLPEVPADPEDAAAPNGEDAAGPAGGTAVPEEDVVVATTALLEGFRACGADAACRVALQDHDAAISIDGAAFAPPDTRALTLMDDVGGLALLRADDTGGGRVPQIVTVLRVEEKWVLRDIHDVAQHPG</sequence>
<dbReference type="RefSeq" id="WP_150891574.1">
    <property type="nucleotide sequence ID" value="NZ_VYUY01000003.1"/>
</dbReference>
<evidence type="ECO:0000256" key="1">
    <source>
        <dbReference type="SAM" id="MobiDB-lite"/>
    </source>
</evidence>
<organism evidence="2 3">
    <name type="scientific">Microbacterium caowuchunii</name>
    <dbReference type="NCBI Taxonomy" id="2614638"/>
    <lineage>
        <taxon>Bacteria</taxon>
        <taxon>Bacillati</taxon>
        <taxon>Actinomycetota</taxon>
        <taxon>Actinomycetes</taxon>
        <taxon>Micrococcales</taxon>
        <taxon>Microbacteriaceae</taxon>
        <taxon>Microbacterium</taxon>
    </lineage>
</organism>
<dbReference type="EMBL" id="VYUY01000003">
    <property type="protein sequence ID" value="KAA9135720.1"/>
    <property type="molecule type" value="Genomic_DNA"/>
</dbReference>
<evidence type="ECO:0000313" key="2">
    <source>
        <dbReference type="EMBL" id="KAA9135720.1"/>
    </source>
</evidence>
<protein>
    <submittedName>
        <fullName evidence="2">Uncharacterized protein</fullName>
    </submittedName>
</protein>
<dbReference type="AlphaFoldDB" id="A0A5N0TKU0"/>
<dbReference type="Proteomes" id="UP000326838">
    <property type="component" value="Unassembled WGS sequence"/>
</dbReference>
<gene>
    <name evidence="2" type="ORF">F6B40_00535</name>
</gene>
<accession>A0A5N0TKU0</accession>
<keyword evidence="3" id="KW-1185">Reference proteome</keyword>
<evidence type="ECO:0000313" key="3">
    <source>
        <dbReference type="Proteomes" id="UP000326838"/>
    </source>
</evidence>
<comment type="caution">
    <text evidence="2">The sequence shown here is derived from an EMBL/GenBank/DDBJ whole genome shotgun (WGS) entry which is preliminary data.</text>
</comment>
<name>A0A5N0TKU0_9MICO</name>
<reference evidence="3" key="1">
    <citation type="submission" date="2019-09" db="EMBL/GenBank/DDBJ databases">
        <title>Mumia zhuanghuii sp. nov. isolated from the intestinal contents of plateau pika (Ochotona curzoniae) in the Qinghai-Tibet plateau of China.</title>
        <authorList>
            <person name="Tian Z."/>
        </authorList>
    </citation>
    <scope>NUCLEOTIDE SEQUENCE [LARGE SCALE GENOMIC DNA]</scope>
    <source>
        <strain evidence="3">L-033</strain>
    </source>
</reference>
<feature type="region of interest" description="Disordered" evidence="1">
    <location>
        <begin position="299"/>
        <end position="340"/>
    </location>
</feature>